<proteinExistence type="predicted"/>
<dbReference type="RefSeq" id="WP_184690699.1">
    <property type="nucleotide sequence ID" value="NZ_JACHJN010000003.1"/>
</dbReference>
<dbReference type="Proteomes" id="UP000547510">
    <property type="component" value="Unassembled WGS sequence"/>
</dbReference>
<dbReference type="AlphaFoldDB" id="A0A841CBL3"/>
<keyword evidence="3" id="KW-0805">Transcription regulation</keyword>
<dbReference type="InterPro" id="IPR005561">
    <property type="entry name" value="ANTAR"/>
</dbReference>
<evidence type="ECO:0000313" key="7">
    <source>
        <dbReference type="Proteomes" id="UP000547510"/>
    </source>
</evidence>
<evidence type="ECO:0000256" key="2">
    <source>
        <dbReference type="ARBA" id="ARBA00022777"/>
    </source>
</evidence>
<dbReference type="InterPro" id="IPR003018">
    <property type="entry name" value="GAF"/>
</dbReference>
<evidence type="ECO:0000256" key="1">
    <source>
        <dbReference type="ARBA" id="ARBA00022679"/>
    </source>
</evidence>
<dbReference type="InterPro" id="IPR036388">
    <property type="entry name" value="WH-like_DNA-bd_sf"/>
</dbReference>
<dbReference type="PIRSF" id="PIRSF036625">
    <property type="entry name" value="GAF_ANTAR"/>
    <property type="match status" value="1"/>
</dbReference>
<organism evidence="6 7">
    <name type="scientific">Saccharothrix tamanrassetensis</name>
    <dbReference type="NCBI Taxonomy" id="1051531"/>
    <lineage>
        <taxon>Bacteria</taxon>
        <taxon>Bacillati</taxon>
        <taxon>Actinomycetota</taxon>
        <taxon>Actinomycetes</taxon>
        <taxon>Pseudonocardiales</taxon>
        <taxon>Pseudonocardiaceae</taxon>
        <taxon>Saccharothrix</taxon>
    </lineage>
</organism>
<dbReference type="InterPro" id="IPR012074">
    <property type="entry name" value="GAF_ANTAR"/>
</dbReference>
<accession>A0A841CBL3</accession>
<dbReference type="Pfam" id="PF03861">
    <property type="entry name" value="ANTAR"/>
    <property type="match status" value="1"/>
</dbReference>
<dbReference type="GO" id="GO:0016301">
    <property type="term" value="F:kinase activity"/>
    <property type="evidence" value="ECO:0007669"/>
    <property type="project" value="UniProtKB-KW"/>
</dbReference>
<keyword evidence="2" id="KW-0418">Kinase</keyword>
<dbReference type="Pfam" id="PF13185">
    <property type="entry name" value="GAF_2"/>
    <property type="match status" value="1"/>
</dbReference>
<feature type="domain" description="ANTAR" evidence="5">
    <location>
        <begin position="168"/>
        <end position="229"/>
    </location>
</feature>
<dbReference type="Gene3D" id="1.10.10.10">
    <property type="entry name" value="Winged helix-like DNA-binding domain superfamily/Winged helix DNA-binding domain"/>
    <property type="match status" value="1"/>
</dbReference>
<protein>
    <recommendedName>
        <fullName evidence="5">ANTAR domain-containing protein</fullName>
    </recommendedName>
</protein>
<keyword evidence="4" id="KW-0804">Transcription</keyword>
<evidence type="ECO:0000313" key="6">
    <source>
        <dbReference type="EMBL" id="MBB5955902.1"/>
    </source>
</evidence>
<dbReference type="PROSITE" id="PS50921">
    <property type="entry name" value="ANTAR"/>
    <property type="match status" value="1"/>
</dbReference>
<evidence type="ECO:0000256" key="4">
    <source>
        <dbReference type="ARBA" id="ARBA00023163"/>
    </source>
</evidence>
<dbReference type="Gene3D" id="3.30.450.40">
    <property type="match status" value="1"/>
</dbReference>
<dbReference type="InterPro" id="IPR029016">
    <property type="entry name" value="GAF-like_dom_sf"/>
</dbReference>
<evidence type="ECO:0000256" key="3">
    <source>
        <dbReference type="ARBA" id="ARBA00023015"/>
    </source>
</evidence>
<keyword evidence="1" id="KW-0808">Transferase</keyword>
<sequence>MTTQDRHVRETFIMLADTLVADFDLIDFLDLLARRCADLLGVTACGLLLVDHHGTLTTVAASSEEARLLELFQLQNSEGPCLDCYRNGALVSCADLDEPDGRWPQFTEAALNTGFKGVHALPMRLRDEVIGTMSVFTSTTGALSASALELGQGLADMATIGILHERIVRRHEVVTEQLQTALNSRVLIEQAKGVLAERLRIPVDAAFAALRSHARTTNRKLLDVAQAVIDGSLTIHDTTSGNSRANR</sequence>
<name>A0A841CBL3_9PSEU</name>
<gene>
    <name evidence="6" type="ORF">FHS29_002483</name>
</gene>
<dbReference type="InterPro" id="IPR011006">
    <property type="entry name" value="CheY-like_superfamily"/>
</dbReference>
<dbReference type="SMART" id="SM00065">
    <property type="entry name" value="GAF"/>
    <property type="match status" value="1"/>
</dbReference>
<dbReference type="GO" id="GO:0003723">
    <property type="term" value="F:RNA binding"/>
    <property type="evidence" value="ECO:0007669"/>
    <property type="project" value="InterPro"/>
</dbReference>
<dbReference type="EMBL" id="JACHJN010000003">
    <property type="protein sequence ID" value="MBB5955902.1"/>
    <property type="molecule type" value="Genomic_DNA"/>
</dbReference>
<keyword evidence="7" id="KW-1185">Reference proteome</keyword>
<reference evidence="6 7" key="1">
    <citation type="submission" date="2020-08" db="EMBL/GenBank/DDBJ databases">
        <title>Genomic Encyclopedia of Type Strains, Phase III (KMG-III): the genomes of soil and plant-associated and newly described type strains.</title>
        <authorList>
            <person name="Whitman W."/>
        </authorList>
    </citation>
    <scope>NUCLEOTIDE SEQUENCE [LARGE SCALE GENOMIC DNA]</scope>
    <source>
        <strain evidence="6 7">CECT 8640</strain>
    </source>
</reference>
<dbReference type="SUPFAM" id="SSF52172">
    <property type="entry name" value="CheY-like"/>
    <property type="match status" value="1"/>
</dbReference>
<dbReference type="SMART" id="SM01012">
    <property type="entry name" value="ANTAR"/>
    <property type="match status" value="1"/>
</dbReference>
<evidence type="ECO:0000259" key="5">
    <source>
        <dbReference type="PROSITE" id="PS50921"/>
    </source>
</evidence>
<comment type="caution">
    <text evidence="6">The sequence shown here is derived from an EMBL/GenBank/DDBJ whole genome shotgun (WGS) entry which is preliminary data.</text>
</comment>
<dbReference type="SUPFAM" id="SSF55781">
    <property type="entry name" value="GAF domain-like"/>
    <property type="match status" value="1"/>
</dbReference>